<evidence type="ECO:0000313" key="4">
    <source>
        <dbReference type="EMBL" id="CVI63392.1"/>
    </source>
</evidence>
<dbReference type="GO" id="GO:0008935">
    <property type="term" value="F:1,4-dihydroxy-2-naphthoyl-CoA synthase activity"/>
    <property type="evidence" value="ECO:0007669"/>
    <property type="project" value="UniProtKB-UniRule"/>
</dbReference>
<dbReference type="InterPro" id="IPR014748">
    <property type="entry name" value="Enoyl-CoA_hydra_C"/>
</dbReference>
<dbReference type="EMBL" id="FCNP01000049">
    <property type="protein sequence ID" value="CVI63392.1"/>
    <property type="molecule type" value="Genomic_DNA"/>
</dbReference>
<dbReference type="PROSITE" id="PS00166">
    <property type="entry name" value="ENOYL_COA_HYDRATASE"/>
    <property type="match status" value="1"/>
</dbReference>
<protein>
    <recommendedName>
        <fullName evidence="3">1,4-dihydroxy-2-naphthoyl-CoA synthase</fullName>
        <shortName evidence="3">DHNA-CoA synthase</shortName>
        <ecNumber evidence="3">4.1.3.36</ecNumber>
    </recommendedName>
</protein>
<comment type="function">
    <text evidence="3">Converts o-succinylbenzoyl-CoA (OSB-CoA) to 1,4-dihydroxy-2-naphthoyl-CoA (DHNA-CoA).</text>
</comment>
<keyword evidence="5" id="KW-1185">Reference proteome</keyword>
<dbReference type="UniPathway" id="UPA01057">
    <property type="reaction ID" value="UER00167"/>
</dbReference>
<keyword evidence="2 3" id="KW-0456">Lyase</keyword>
<sequence>MDQAQPNEADMEKYEDILFDVKNGVARITINRPQKYNAFRGQTCEEMIDALTKASWDKKIGVVVITGVGDKAFCTGGDQSAHDGGYDGRGMIGLPTEELQTAIRDCPKPVIARVNGYAIGGGNVLVTCCDLAIAASTAQLGQVGPKVGSVDPGFGTAFLSRIVGEKKAREIWFMCRRYTADQALAMGLINAVVAPEDLDQEVDKWCEEILMMSPTAIAIAKRSFNADSESIRGIGGLGMQALALYYMTAESKEGVEAFMGKRKPKFRDVMNGADPVSE</sequence>
<reference evidence="4" key="1">
    <citation type="submission" date="2016-01" db="EMBL/GenBank/DDBJ databases">
        <authorList>
            <person name="Regsiter A."/>
            <person name="william w."/>
        </authorList>
    </citation>
    <scope>NUCLEOTIDE SEQUENCE</scope>
    <source>
        <strain evidence="4">NCPPB 1641</strain>
    </source>
</reference>
<dbReference type="InterPro" id="IPR018376">
    <property type="entry name" value="Enoyl-CoA_hyd/isom_CS"/>
</dbReference>
<dbReference type="InterPro" id="IPR029045">
    <property type="entry name" value="ClpP/crotonase-like_dom_sf"/>
</dbReference>
<feature type="binding site" description="in other chain" evidence="3">
    <location>
        <position position="149"/>
    </location>
    <ligand>
        <name>substrate</name>
        <note>ligand shared between two neighboring subunits</note>
    </ligand>
</feature>
<comment type="pathway">
    <text evidence="3">Quinol/quinone metabolism; 1,4-dihydroxy-2-naphthoate biosynthesis; 1,4-dihydroxy-2-naphthoate from chorismate: step 6/7.</text>
</comment>
<dbReference type="PANTHER" id="PTHR43113:SF1">
    <property type="entry name" value="1,4-DIHYDROXY-2-NAPHTHOYL-COA SYNTHASE, PEROXISOMAL"/>
    <property type="match status" value="1"/>
</dbReference>
<comment type="pathway">
    <text evidence="3">Quinol/quinone metabolism; menaquinone biosynthesis.</text>
</comment>
<evidence type="ECO:0000313" key="5">
    <source>
        <dbReference type="Proteomes" id="UP000192140"/>
    </source>
</evidence>
<evidence type="ECO:0000256" key="3">
    <source>
        <dbReference type="HAMAP-Rule" id="MF_01934"/>
    </source>
</evidence>
<dbReference type="Gene3D" id="1.10.12.10">
    <property type="entry name" value="Lyase 2-enoyl-coa Hydratase, Chain A, domain 2"/>
    <property type="match status" value="1"/>
</dbReference>
<comment type="caution">
    <text evidence="3">Lacks conserved residue(s) required for the propagation of feature annotation.</text>
</comment>
<evidence type="ECO:0000256" key="2">
    <source>
        <dbReference type="ARBA" id="ARBA00023239"/>
    </source>
</evidence>
<dbReference type="SUPFAM" id="SSF52096">
    <property type="entry name" value="ClpP/crotonase"/>
    <property type="match status" value="1"/>
</dbReference>
<dbReference type="Proteomes" id="UP000192140">
    <property type="component" value="Unassembled WGS sequence"/>
</dbReference>
<dbReference type="EC" id="4.1.3.36" evidence="3"/>
<organism evidence="4 5">
    <name type="scientific">Agrobacterium deltaense NCPPB 1641</name>
    <dbReference type="NCBI Taxonomy" id="1183425"/>
    <lineage>
        <taxon>Bacteria</taxon>
        <taxon>Pseudomonadati</taxon>
        <taxon>Pseudomonadota</taxon>
        <taxon>Alphaproteobacteria</taxon>
        <taxon>Hyphomicrobiales</taxon>
        <taxon>Rhizobiaceae</taxon>
        <taxon>Rhizobium/Agrobacterium group</taxon>
        <taxon>Agrobacterium</taxon>
    </lineage>
</organism>
<dbReference type="Gene3D" id="3.90.226.10">
    <property type="entry name" value="2-enoyl-CoA Hydratase, Chain A, domain 1"/>
    <property type="match status" value="1"/>
</dbReference>
<dbReference type="UniPathway" id="UPA00079"/>
<dbReference type="InterPro" id="IPR001753">
    <property type="entry name" value="Enoyl-CoA_hydra/iso"/>
</dbReference>
<keyword evidence="3" id="KW-0474">Menaquinone biosynthesis</keyword>
<dbReference type="CDD" id="cd06558">
    <property type="entry name" value="crotonase-like"/>
    <property type="match status" value="1"/>
</dbReference>
<dbReference type="GO" id="GO:0009234">
    <property type="term" value="P:menaquinone biosynthetic process"/>
    <property type="evidence" value="ECO:0007669"/>
    <property type="project" value="UniProtKB-UniRule"/>
</dbReference>
<name>A0A1S7U9D9_9HYPH</name>
<feature type="binding site" description="in other chain" evidence="3">
    <location>
        <position position="86"/>
    </location>
    <ligand>
        <name>substrate</name>
        <note>ligand shared between two neighboring subunits</note>
    </ligand>
</feature>
<feature type="binding site" description="in other chain" evidence="3">
    <location>
        <begin position="75"/>
        <end position="79"/>
    </location>
    <ligand>
        <name>substrate</name>
        <note>ligand shared between two neighboring subunits</note>
    </ligand>
</feature>
<feature type="binding site" evidence="3">
    <location>
        <position position="261"/>
    </location>
    <ligand>
        <name>substrate</name>
        <note>ligand shared between two neighboring subunits</note>
    </ligand>
</feature>
<proteinExistence type="inferred from homology"/>
<comment type="similarity">
    <text evidence="3">Belongs to the enoyl-CoA hydratase/isomerase family. MenB subfamily.</text>
</comment>
<dbReference type="HAMAP" id="MF_01934">
    <property type="entry name" value="MenB"/>
    <property type="match status" value="1"/>
</dbReference>
<dbReference type="AlphaFoldDB" id="A0A1S7U9D9"/>
<dbReference type="PANTHER" id="PTHR43113">
    <property type="entry name" value="NUCLEOSIDE-DIPHOSPHATE-SUGAR EPIMERASE"/>
    <property type="match status" value="1"/>
</dbReference>
<comment type="caution">
    <text evidence="4">The sequence shown here is derived from an EMBL/GenBank/DDBJ whole genome shotgun (WGS) entry which is preliminary data.</text>
</comment>
<gene>
    <name evidence="3 4" type="primary">menB</name>
    <name evidence="4" type="ORF">AGR7A_pAt20212</name>
</gene>
<feature type="site" description="Important for catalysis" evidence="3">
    <location>
        <position position="86"/>
    </location>
</feature>
<feature type="binding site" description="in other chain" evidence="3">
    <location>
        <begin position="117"/>
        <end position="121"/>
    </location>
    <ligand>
        <name>substrate</name>
        <note>ligand shared between two neighboring subunits</note>
    </ligand>
</feature>
<dbReference type="Pfam" id="PF00378">
    <property type="entry name" value="ECH_1"/>
    <property type="match status" value="1"/>
</dbReference>
<evidence type="ECO:0000256" key="1">
    <source>
        <dbReference type="ARBA" id="ARBA00000177"/>
    </source>
</evidence>
<feature type="site" description="Important for catalysis" evidence="3">
    <location>
        <position position="246"/>
    </location>
</feature>
<accession>A0A1S7U9D9</accession>
<comment type="catalytic activity">
    <reaction evidence="1 3">
        <text>2-succinylbenzoyl-CoA + H(+) = 1,4-dihydroxy-2-naphthoyl-CoA + H2O</text>
        <dbReference type="Rhea" id="RHEA:26562"/>
        <dbReference type="ChEBI" id="CHEBI:15377"/>
        <dbReference type="ChEBI" id="CHEBI:15378"/>
        <dbReference type="ChEBI" id="CHEBI:57364"/>
        <dbReference type="ChEBI" id="CHEBI:58897"/>
        <dbReference type="EC" id="4.1.3.36"/>
    </reaction>
</comment>
<dbReference type="InterPro" id="IPR010198">
    <property type="entry name" value="DHNA-CoA_synthase_MenB"/>
</dbReference>
<feature type="binding site" evidence="3">
    <location>
        <position position="246"/>
    </location>
    <ligand>
        <name>substrate</name>
        <note>ligand shared between two neighboring subunits</note>
    </ligand>
</feature>